<dbReference type="SMART" id="SM00881">
    <property type="entry name" value="CoA_binding"/>
    <property type="match status" value="1"/>
</dbReference>
<dbReference type="InterPro" id="IPR043938">
    <property type="entry name" value="Ligase_CoA_dom"/>
</dbReference>
<feature type="region of interest" description="Disordered" evidence="2">
    <location>
        <begin position="456"/>
        <end position="476"/>
    </location>
</feature>
<keyword evidence="5" id="KW-1185">Reference proteome</keyword>
<evidence type="ECO:0000313" key="4">
    <source>
        <dbReference type="EMBL" id="MEE6309118.1"/>
    </source>
</evidence>
<dbReference type="SUPFAM" id="SSF52210">
    <property type="entry name" value="Succinyl-CoA synthetase domains"/>
    <property type="match status" value="2"/>
</dbReference>
<dbReference type="InterPro" id="IPR036291">
    <property type="entry name" value="NAD(P)-bd_dom_sf"/>
</dbReference>
<dbReference type="PANTHER" id="PTHR42793">
    <property type="entry name" value="COA BINDING DOMAIN CONTAINING PROTEIN"/>
    <property type="match status" value="1"/>
</dbReference>
<sequence length="706" mass="74073">MQTPRYESIRYLLRPSSIAVVGASDRPDRIGGRPLRILADRGYRGSIYPVNPKYESVQGIRCYPDIASLPADVELFVICIPAEAAVAALEAAAERGARAAVVFGGGFAETGADGKALQDRLSRIAESAGIALAGPNSLGLASFAHRSFATFATTLETMPAIEAGGLALVSQSGGTAFNLLTEAYWAGGRFSHVIATGNEAGVTFPDYLRYLATDPATSAVLGYVEGVADGDQLAVALGELQSAGKPVFLLKSGASERGSRSVASHTAQFSGVDSAFDAVFDRFGAVRLRSMDDAVDVARALTIETPVDGLAVATNSGGAAAYLSDACDRYGVPLTDLADETMRDLRAALPAFAGLTNPIDFTAQVINDVDLMANTLRILDRDPSVDTLLVFLGSMEYLGEKLIDILVRTRAELRSPLVLTWLGVSDRIRLAAAQAGLVVGADPARALRGMGLVRAGRQGQRQAPGRSGPATTVDLGGTLRDDLPWLGDGQRHGLDEARTMELLDRLGVRTPRRVGVGTVAEALTAADEVGYPCVLKLVEPFLAHRARQGAVEVGLDGPDRLAAAYERMTGQFGMTRALVVEQVPAGPELIVGVLSDATFGSRAVLGSGGIWANEIDDVRTLVPPYDPAYVEHELRRLKLSAQFETRAPAGVPGLAEQLAAVLARLDAVVRDGTAGIGEIECNPIRVVDGGTVVLDALAFTASGAGR</sequence>
<dbReference type="Gene3D" id="3.40.50.261">
    <property type="entry name" value="Succinyl-CoA synthetase domains"/>
    <property type="match status" value="2"/>
</dbReference>
<dbReference type="Proteomes" id="UP001339911">
    <property type="component" value="Unassembled WGS sequence"/>
</dbReference>
<dbReference type="Gene3D" id="3.30.470.20">
    <property type="entry name" value="ATP-grasp fold, B domain"/>
    <property type="match status" value="1"/>
</dbReference>
<dbReference type="Pfam" id="PF13549">
    <property type="entry name" value="ATP-grasp_5"/>
    <property type="match status" value="1"/>
</dbReference>
<protein>
    <submittedName>
        <fullName evidence="4">Acetate--CoA ligase family protein</fullName>
    </submittedName>
</protein>
<dbReference type="InterPro" id="IPR011761">
    <property type="entry name" value="ATP-grasp"/>
</dbReference>
<dbReference type="InterPro" id="IPR003781">
    <property type="entry name" value="CoA-bd"/>
</dbReference>
<accession>A0ABU7SGQ2</accession>
<evidence type="ECO:0000313" key="5">
    <source>
        <dbReference type="Proteomes" id="UP001339911"/>
    </source>
</evidence>
<keyword evidence="1" id="KW-0547">Nucleotide-binding</keyword>
<name>A0ABU7SGQ2_9ACTN</name>
<dbReference type="InterPro" id="IPR013815">
    <property type="entry name" value="ATP_grasp_subdomain_1"/>
</dbReference>
<dbReference type="RefSeq" id="WP_331209398.1">
    <property type="nucleotide sequence ID" value="NZ_JAZGQL010000014.1"/>
</dbReference>
<proteinExistence type="predicted"/>
<organism evidence="4 5">
    <name type="scientific">Plantactinospora veratri</name>
    <dbReference type="NCBI Taxonomy" id="1436122"/>
    <lineage>
        <taxon>Bacteria</taxon>
        <taxon>Bacillati</taxon>
        <taxon>Actinomycetota</taxon>
        <taxon>Actinomycetes</taxon>
        <taxon>Micromonosporales</taxon>
        <taxon>Micromonosporaceae</taxon>
        <taxon>Plantactinospora</taxon>
    </lineage>
</organism>
<evidence type="ECO:0000259" key="3">
    <source>
        <dbReference type="PROSITE" id="PS50975"/>
    </source>
</evidence>
<dbReference type="Gene3D" id="3.40.50.720">
    <property type="entry name" value="NAD(P)-binding Rossmann-like Domain"/>
    <property type="match status" value="1"/>
</dbReference>
<dbReference type="InterPro" id="IPR016102">
    <property type="entry name" value="Succinyl-CoA_synth-like"/>
</dbReference>
<dbReference type="Gene3D" id="3.30.1490.20">
    <property type="entry name" value="ATP-grasp fold, A domain"/>
    <property type="match status" value="1"/>
</dbReference>
<dbReference type="PANTHER" id="PTHR42793:SF1">
    <property type="entry name" value="PEPTIDYL-LYSINE N-ACETYLTRANSFERASE PATZ"/>
    <property type="match status" value="1"/>
</dbReference>
<dbReference type="PROSITE" id="PS50975">
    <property type="entry name" value="ATP_GRASP"/>
    <property type="match status" value="1"/>
</dbReference>
<evidence type="ECO:0000256" key="2">
    <source>
        <dbReference type="SAM" id="MobiDB-lite"/>
    </source>
</evidence>
<dbReference type="EMBL" id="JAZGQL010000014">
    <property type="protein sequence ID" value="MEE6309118.1"/>
    <property type="molecule type" value="Genomic_DNA"/>
</dbReference>
<dbReference type="SUPFAM" id="SSF51735">
    <property type="entry name" value="NAD(P)-binding Rossmann-fold domains"/>
    <property type="match status" value="1"/>
</dbReference>
<dbReference type="SUPFAM" id="SSF56059">
    <property type="entry name" value="Glutathione synthetase ATP-binding domain-like"/>
    <property type="match status" value="1"/>
</dbReference>
<feature type="domain" description="ATP-grasp" evidence="3">
    <location>
        <begin position="500"/>
        <end position="536"/>
    </location>
</feature>
<gene>
    <name evidence="4" type="ORF">V1634_19965</name>
</gene>
<dbReference type="Pfam" id="PF13607">
    <property type="entry name" value="Succ_CoA_lig"/>
    <property type="match status" value="1"/>
</dbReference>
<dbReference type="InterPro" id="IPR032875">
    <property type="entry name" value="Succ_CoA_lig_flav_dom"/>
</dbReference>
<dbReference type="Pfam" id="PF19045">
    <property type="entry name" value="Ligase_CoA_2"/>
    <property type="match status" value="1"/>
</dbReference>
<reference evidence="4 5" key="1">
    <citation type="submission" date="2024-01" db="EMBL/GenBank/DDBJ databases">
        <title>Genome insights into Plantactinospora veratri sp. nov.</title>
        <authorList>
            <person name="Wang L."/>
        </authorList>
    </citation>
    <scope>NUCLEOTIDE SEQUENCE [LARGE SCALE GENOMIC DNA]</scope>
    <source>
        <strain evidence="4 5">NEAU-FHS4</strain>
    </source>
</reference>
<dbReference type="Pfam" id="PF13380">
    <property type="entry name" value="CoA_binding_2"/>
    <property type="match status" value="1"/>
</dbReference>
<keyword evidence="4" id="KW-0436">Ligase</keyword>
<keyword evidence="1" id="KW-0067">ATP-binding</keyword>
<comment type="caution">
    <text evidence="4">The sequence shown here is derived from an EMBL/GenBank/DDBJ whole genome shotgun (WGS) entry which is preliminary data.</text>
</comment>
<dbReference type="GO" id="GO:0016874">
    <property type="term" value="F:ligase activity"/>
    <property type="evidence" value="ECO:0007669"/>
    <property type="project" value="UniProtKB-KW"/>
</dbReference>
<evidence type="ECO:0000256" key="1">
    <source>
        <dbReference type="PROSITE-ProRule" id="PRU00409"/>
    </source>
</evidence>